<comment type="caution">
    <text evidence="2">The sequence shown here is derived from an EMBL/GenBank/DDBJ whole genome shotgun (WGS) entry which is preliminary data.</text>
</comment>
<feature type="compositionally biased region" description="Polar residues" evidence="1">
    <location>
        <begin position="263"/>
        <end position="272"/>
    </location>
</feature>
<organism evidence="2 3">
    <name type="scientific">Coniophora puteana (strain RWD-64-598)</name>
    <name type="common">Brown rot fungus</name>
    <dbReference type="NCBI Taxonomy" id="741705"/>
    <lineage>
        <taxon>Eukaryota</taxon>
        <taxon>Fungi</taxon>
        <taxon>Dikarya</taxon>
        <taxon>Basidiomycota</taxon>
        <taxon>Agaricomycotina</taxon>
        <taxon>Agaricomycetes</taxon>
        <taxon>Agaricomycetidae</taxon>
        <taxon>Boletales</taxon>
        <taxon>Coniophorineae</taxon>
        <taxon>Coniophoraceae</taxon>
        <taxon>Coniophora</taxon>
    </lineage>
</organism>
<accession>A0A5M3MPU7</accession>
<dbReference type="RefSeq" id="XP_007768259.1">
    <property type="nucleotide sequence ID" value="XM_007770069.1"/>
</dbReference>
<dbReference type="OrthoDB" id="3363891at2759"/>
<feature type="compositionally biased region" description="Low complexity" evidence="1">
    <location>
        <begin position="125"/>
        <end position="173"/>
    </location>
</feature>
<evidence type="ECO:0000313" key="3">
    <source>
        <dbReference type="Proteomes" id="UP000053558"/>
    </source>
</evidence>
<feature type="compositionally biased region" description="Basic and acidic residues" evidence="1">
    <location>
        <begin position="98"/>
        <end position="121"/>
    </location>
</feature>
<dbReference type="AlphaFoldDB" id="A0A5M3MPU7"/>
<dbReference type="Proteomes" id="UP000053558">
    <property type="component" value="Unassembled WGS sequence"/>
</dbReference>
<dbReference type="OMA" id="VPPSGNW"/>
<feature type="region of interest" description="Disordered" evidence="1">
    <location>
        <begin position="52"/>
        <end position="310"/>
    </location>
</feature>
<dbReference type="KEGG" id="cput:CONPUDRAFT_56317"/>
<gene>
    <name evidence="2" type="ORF">CONPUDRAFT_56317</name>
</gene>
<dbReference type="GeneID" id="19207786"/>
<protein>
    <submittedName>
        <fullName evidence="2">Uncharacterized protein</fullName>
    </submittedName>
</protein>
<name>A0A5M3MPU7_CONPW</name>
<keyword evidence="3" id="KW-1185">Reference proteome</keyword>
<reference evidence="3" key="1">
    <citation type="journal article" date="2012" name="Science">
        <title>The Paleozoic origin of enzymatic lignin decomposition reconstructed from 31 fungal genomes.</title>
        <authorList>
            <person name="Floudas D."/>
            <person name="Binder M."/>
            <person name="Riley R."/>
            <person name="Barry K."/>
            <person name="Blanchette R.A."/>
            <person name="Henrissat B."/>
            <person name="Martinez A.T."/>
            <person name="Otillar R."/>
            <person name="Spatafora J.W."/>
            <person name="Yadav J.S."/>
            <person name="Aerts A."/>
            <person name="Benoit I."/>
            <person name="Boyd A."/>
            <person name="Carlson A."/>
            <person name="Copeland A."/>
            <person name="Coutinho P.M."/>
            <person name="de Vries R.P."/>
            <person name="Ferreira P."/>
            <person name="Findley K."/>
            <person name="Foster B."/>
            <person name="Gaskell J."/>
            <person name="Glotzer D."/>
            <person name="Gorecki P."/>
            <person name="Heitman J."/>
            <person name="Hesse C."/>
            <person name="Hori C."/>
            <person name="Igarashi K."/>
            <person name="Jurgens J.A."/>
            <person name="Kallen N."/>
            <person name="Kersten P."/>
            <person name="Kohler A."/>
            <person name="Kuees U."/>
            <person name="Kumar T.K.A."/>
            <person name="Kuo A."/>
            <person name="LaButti K."/>
            <person name="Larrondo L.F."/>
            <person name="Lindquist E."/>
            <person name="Ling A."/>
            <person name="Lombard V."/>
            <person name="Lucas S."/>
            <person name="Lundell T."/>
            <person name="Martin R."/>
            <person name="McLaughlin D.J."/>
            <person name="Morgenstern I."/>
            <person name="Morin E."/>
            <person name="Murat C."/>
            <person name="Nagy L.G."/>
            <person name="Nolan M."/>
            <person name="Ohm R.A."/>
            <person name="Patyshakuliyeva A."/>
            <person name="Rokas A."/>
            <person name="Ruiz-Duenas F.J."/>
            <person name="Sabat G."/>
            <person name="Salamov A."/>
            <person name="Samejima M."/>
            <person name="Schmutz J."/>
            <person name="Slot J.C."/>
            <person name="St John F."/>
            <person name="Stenlid J."/>
            <person name="Sun H."/>
            <person name="Sun S."/>
            <person name="Syed K."/>
            <person name="Tsang A."/>
            <person name="Wiebenga A."/>
            <person name="Young D."/>
            <person name="Pisabarro A."/>
            <person name="Eastwood D.C."/>
            <person name="Martin F."/>
            <person name="Cullen D."/>
            <person name="Grigoriev I.V."/>
            <person name="Hibbett D.S."/>
        </authorList>
    </citation>
    <scope>NUCLEOTIDE SEQUENCE [LARGE SCALE GENOMIC DNA]</scope>
    <source>
        <strain evidence="3">RWD-64-598 SS2</strain>
    </source>
</reference>
<evidence type="ECO:0000313" key="2">
    <source>
        <dbReference type="EMBL" id="EIW81100.1"/>
    </source>
</evidence>
<sequence>MPRMSSESAERPFEHWYRGDVARNGGVGEMRVARRAEMLRIANYGHALRQNMNARPGTGASANTTGFAAGRGRESTDANGSTKSKRARRRADSVAGIGERESFYLDEQRAKEAERVMDEPPPKLTRSPTSSSSVTATASTGTTMGRSPASSTTTASPQNSANNNARQRTASRTGRTTPTSAQSLNNGRTTPTSALNNGRTTPTSAHSLASPGGAQQKRSRSPGAGPALHAAVPNTPKKAKPSPMINTSGSGSGARTPGRVPGTPTSARVINSSKDREVRGSVAEYPKPDGEADMSDAIPTWTQPVPRGGNWDEVVLPVVARKKGMDDHYEQADGSPRALPAGSIPVEPV</sequence>
<evidence type="ECO:0000256" key="1">
    <source>
        <dbReference type="SAM" id="MobiDB-lite"/>
    </source>
</evidence>
<proteinExistence type="predicted"/>
<feature type="region of interest" description="Disordered" evidence="1">
    <location>
        <begin position="326"/>
        <end position="349"/>
    </location>
</feature>
<feature type="compositionally biased region" description="Polar residues" evidence="1">
    <location>
        <begin position="174"/>
        <end position="207"/>
    </location>
</feature>
<dbReference type="EMBL" id="JH711578">
    <property type="protein sequence ID" value="EIW81100.1"/>
    <property type="molecule type" value="Genomic_DNA"/>
</dbReference>
<feature type="non-terminal residue" evidence="2">
    <location>
        <position position="349"/>
    </location>
</feature>